<feature type="domain" description="DEAD-box RNA helicase Q" evidence="9">
    <location>
        <begin position="59"/>
        <end position="87"/>
    </location>
</feature>
<keyword evidence="4" id="KW-0067">ATP-binding</keyword>
<keyword evidence="1" id="KW-0547">Nucleotide-binding</keyword>
<dbReference type="PANTHER" id="PTHR47959:SF13">
    <property type="entry name" value="ATP-DEPENDENT RNA HELICASE RHLE"/>
    <property type="match status" value="1"/>
</dbReference>
<dbReference type="SMART" id="SM00490">
    <property type="entry name" value="HELICc"/>
    <property type="match status" value="1"/>
</dbReference>
<dbReference type="InterPro" id="IPR044742">
    <property type="entry name" value="DEAD/DEAH_RhlB"/>
</dbReference>
<evidence type="ECO:0000313" key="11">
    <source>
        <dbReference type="Proteomes" id="UP000033995"/>
    </source>
</evidence>
<dbReference type="GO" id="GO:0003724">
    <property type="term" value="F:RNA helicase activity"/>
    <property type="evidence" value="ECO:0007669"/>
    <property type="project" value="InterPro"/>
</dbReference>
<keyword evidence="2" id="KW-0378">Hydrolase</keyword>
<dbReference type="GO" id="GO:0005829">
    <property type="term" value="C:cytosol"/>
    <property type="evidence" value="ECO:0007669"/>
    <property type="project" value="TreeGrafter"/>
</dbReference>
<dbReference type="InterPro" id="IPR014014">
    <property type="entry name" value="RNA_helicase_DEAD_Q_motif"/>
</dbReference>
<organism evidence="10 11">
    <name type="scientific">Candidatus Woesebacteria bacterium GW2011_GWA2_33_28</name>
    <dbReference type="NCBI Taxonomy" id="1618561"/>
    <lineage>
        <taxon>Bacteria</taxon>
        <taxon>Candidatus Woeseibacteriota</taxon>
    </lineage>
</organism>
<evidence type="ECO:0000259" key="7">
    <source>
        <dbReference type="PROSITE" id="PS51192"/>
    </source>
</evidence>
<dbReference type="GO" id="GO:0016787">
    <property type="term" value="F:hydrolase activity"/>
    <property type="evidence" value="ECO:0007669"/>
    <property type="project" value="UniProtKB-KW"/>
</dbReference>
<dbReference type="AlphaFoldDB" id="A0A0G0C9B7"/>
<keyword evidence="3 10" id="KW-0347">Helicase</keyword>
<dbReference type="Pfam" id="PF00270">
    <property type="entry name" value="DEAD"/>
    <property type="match status" value="1"/>
</dbReference>
<dbReference type="InterPro" id="IPR014001">
    <property type="entry name" value="Helicase_ATP-bd"/>
</dbReference>
<evidence type="ECO:0000256" key="3">
    <source>
        <dbReference type="ARBA" id="ARBA00022806"/>
    </source>
</evidence>
<dbReference type="GO" id="GO:0005524">
    <property type="term" value="F:ATP binding"/>
    <property type="evidence" value="ECO:0007669"/>
    <property type="project" value="UniProtKB-KW"/>
</dbReference>
<protein>
    <submittedName>
        <fullName evidence="10">DEAD/DEAH RNA helicase</fullName>
    </submittedName>
</protein>
<dbReference type="SUPFAM" id="SSF52540">
    <property type="entry name" value="P-loop containing nucleoside triphosphate hydrolases"/>
    <property type="match status" value="2"/>
</dbReference>
<dbReference type="CDD" id="cd18787">
    <property type="entry name" value="SF2_C_DEAD"/>
    <property type="match status" value="1"/>
</dbReference>
<dbReference type="InterPro" id="IPR011545">
    <property type="entry name" value="DEAD/DEAH_box_helicase_dom"/>
</dbReference>
<comment type="caution">
    <text evidence="10">The sequence shown here is derived from an EMBL/GenBank/DDBJ whole genome shotgun (WGS) entry which is preliminary data.</text>
</comment>
<accession>A0A0G0C9B7</accession>
<dbReference type="Pfam" id="PF00271">
    <property type="entry name" value="Helicase_C"/>
    <property type="match status" value="1"/>
</dbReference>
<proteinExistence type="inferred from homology"/>
<dbReference type="InterPro" id="IPR027417">
    <property type="entry name" value="P-loop_NTPase"/>
</dbReference>
<evidence type="ECO:0000259" key="8">
    <source>
        <dbReference type="PROSITE" id="PS51194"/>
    </source>
</evidence>
<sequence>MYNRSKYGFRGGSRGNFLGNSGRSFTGLRRNIKMFDPTHAISNLKTTETVARTEYVSQNTFDNFRIDDRLKRNISYRNYKNPTPIQDQSVPEILKGRDLIGIANTGTGKTLAFLIPLLDKMLKDRNEKVLIVAPTRELAKQIQDEFFSISRGLGLYSSLAIGGENMNRQRQELNRNPNFVIGTPGRLLDHVNTRSLNLSNFTNVVLDEADHMVDIGFLHDIQKLISLLPRNRQSLFFSATIDGKVKEVLKQFVNSDPVTISVKTGDTAENVAQEVIKIEHQGQKINKLFELLSKRGFEKVLIFGRTKHGVQKLSNELRFKGFKADAIHGNKRQNQRIKTLEMFKADRINILIATDVASRGLDIPNVSHVINYDQPQDYDTYIHRIGRTGRADKKGIAITFTS</sequence>
<dbReference type="EMBL" id="LBOZ01000003">
    <property type="protein sequence ID" value="KKP47770.1"/>
    <property type="molecule type" value="Genomic_DNA"/>
</dbReference>
<dbReference type="CDD" id="cd00268">
    <property type="entry name" value="DEADc"/>
    <property type="match status" value="1"/>
</dbReference>
<evidence type="ECO:0000259" key="9">
    <source>
        <dbReference type="PROSITE" id="PS51195"/>
    </source>
</evidence>
<dbReference type="PROSITE" id="PS51194">
    <property type="entry name" value="HELICASE_CTER"/>
    <property type="match status" value="1"/>
</dbReference>
<feature type="domain" description="Helicase C-terminal" evidence="8">
    <location>
        <begin position="284"/>
        <end position="402"/>
    </location>
</feature>
<dbReference type="SMART" id="SM00487">
    <property type="entry name" value="DEXDc"/>
    <property type="match status" value="1"/>
</dbReference>
<dbReference type="Gene3D" id="3.40.50.300">
    <property type="entry name" value="P-loop containing nucleotide triphosphate hydrolases"/>
    <property type="match status" value="2"/>
</dbReference>
<dbReference type="Proteomes" id="UP000033995">
    <property type="component" value="Unassembled WGS sequence"/>
</dbReference>
<dbReference type="InterPro" id="IPR050079">
    <property type="entry name" value="DEAD_box_RNA_helicase"/>
</dbReference>
<feature type="short sequence motif" description="Q motif" evidence="6">
    <location>
        <begin position="59"/>
        <end position="87"/>
    </location>
</feature>
<evidence type="ECO:0000313" key="10">
    <source>
        <dbReference type="EMBL" id="KKP47770.1"/>
    </source>
</evidence>
<evidence type="ECO:0000256" key="2">
    <source>
        <dbReference type="ARBA" id="ARBA00022801"/>
    </source>
</evidence>
<evidence type="ECO:0000256" key="5">
    <source>
        <dbReference type="ARBA" id="ARBA00038437"/>
    </source>
</evidence>
<feature type="domain" description="Helicase ATP-binding" evidence="7">
    <location>
        <begin position="90"/>
        <end position="259"/>
    </location>
</feature>
<evidence type="ECO:0000256" key="6">
    <source>
        <dbReference type="PROSITE-ProRule" id="PRU00552"/>
    </source>
</evidence>
<gene>
    <name evidence="10" type="ORF">UR38_C0003G0175</name>
</gene>
<reference evidence="10 11" key="1">
    <citation type="journal article" date="2015" name="Nature">
        <title>rRNA introns, odd ribosomes, and small enigmatic genomes across a large radiation of phyla.</title>
        <authorList>
            <person name="Brown C.T."/>
            <person name="Hug L.A."/>
            <person name="Thomas B.C."/>
            <person name="Sharon I."/>
            <person name="Castelle C.J."/>
            <person name="Singh A."/>
            <person name="Wilkins M.J."/>
            <person name="Williams K.H."/>
            <person name="Banfield J.F."/>
        </authorList>
    </citation>
    <scope>NUCLEOTIDE SEQUENCE [LARGE SCALE GENOMIC DNA]</scope>
</reference>
<dbReference type="PANTHER" id="PTHR47959">
    <property type="entry name" value="ATP-DEPENDENT RNA HELICASE RHLE-RELATED"/>
    <property type="match status" value="1"/>
</dbReference>
<comment type="similarity">
    <text evidence="5">Belongs to the DEAD box helicase family.</text>
</comment>
<name>A0A0G0C9B7_9BACT</name>
<dbReference type="InterPro" id="IPR001650">
    <property type="entry name" value="Helicase_C-like"/>
</dbReference>
<dbReference type="PROSITE" id="PS51195">
    <property type="entry name" value="Q_MOTIF"/>
    <property type="match status" value="1"/>
</dbReference>
<evidence type="ECO:0000256" key="1">
    <source>
        <dbReference type="ARBA" id="ARBA00022741"/>
    </source>
</evidence>
<evidence type="ECO:0000256" key="4">
    <source>
        <dbReference type="ARBA" id="ARBA00022840"/>
    </source>
</evidence>
<dbReference type="GO" id="GO:0003676">
    <property type="term" value="F:nucleic acid binding"/>
    <property type="evidence" value="ECO:0007669"/>
    <property type="project" value="InterPro"/>
</dbReference>
<dbReference type="PROSITE" id="PS51192">
    <property type="entry name" value="HELICASE_ATP_BIND_1"/>
    <property type="match status" value="1"/>
</dbReference>